<feature type="non-terminal residue" evidence="1">
    <location>
        <position position="51"/>
    </location>
</feature>
<dbReference type="STRING" id="762968.HMPREF9441_02152"/>
<name>G5SS03_9BACT</name>
<sequence>MRRKQIVLLIFYVLGSFCRSEAQEATDSVLIKSFEEHFLKMDSLISPPPPP</sequence>
<evidence type="ECO:0000313" key="1">
    <source>
        <dbReference type="EMBL" id="EHH00145.1"/>
    </source>
</evidence>
<reference evidence="1 2" key="1">
    <citation type="submission" date="2011-03" db="EMBL/GenBank/DDBJ databases">
        <authorList>
            <person name="Weinstock G."/>
            <person name="Sodergren E."/>
            <person name="Clifton S."/>
            <person name="Fulton L."/>
            <person name="Fulton B."/>
            <person name="Courtney L."/>
            <person name="Fronick C."/>
            <person name="Harrison M."/>
            <person name="Strong C."/>
            <person name="Farmer C."/>
            <person name="Delahaunty K."/>
            <person name="Markovic C."/>
            <person name="Hall O."/>
            <person name="Minx P."/>
            <person name="Tomlinson C."/>
            <person name="Mitreva M."/>
            <person name="Hou S."/>
            <person name="Chen J."/>
            <person name="Wollam A."/>
            <person name="Pepin K.H."/>
            <person name="Johnson M."/>
            <person name="Bhonagiri V."/>
            <person name="Zhang X."/>
            <person name="Suruliraj S."/>
            <person name="Warren W."/>
            <person name="Chinwalla A."/>
            <person name="Mardis E.R."/>
            <person name="Wilson R.K."/>
        </authorList>
    </citation>
    <scope>NUCLEOTIDE SEQUENCE [LARGE SCALE GENOMIC DNA]</scope>
    <source>
        <strain evidence="1 2">YIT 11840</strain>
    </source>
</reference>
<organism evidence="1 2">
    <name type="scientific">Paraprevotella clara YIT 11840</name>
    <dbReference type="NCBI Taxonomy" id="762968"/>
    <lineage>
        <taxon>Bacteria</taxon>
        <taxon>Pseudomonadati</taxon>
        <taxon>Bacteroidota</taxon>
        <taxon>Bacteroidia</taxon>
        <taxon>Bacteroidales</taxon>
        <taxon>Prevotellaceae</taxon>
        <taxon>Paraprevotella</taxon>
    </lineage>
</organism>
<accession>G5SS03</accession>
<dbReference type="EMBL" id="AFFY01000025">
    <property type="protein sequence ID" value="EHH00145.1"/>
    <property type="molecule type" value="Genomic_DNA"/>
</dbReference>
<dbReference type="Proteomes" id="UP000003598">
    <property type="component" value="Unassembled WGS sequence"/>
</dbReference>
<keyword evidence="2" id="KW-1185">Reference proteome</keyword>
<proteinExistence type="predicted"/>
<evidence type="ECO:0000313" key="2">
    <source>
        <dbReference type="Proteomes" id="UP000003598"/>
    </source>
</evidence>
<comment type="caution">
    <text evidence="1">The sequence shown here is derived from an EMBL/GenBank/DDBJ whole genome shotgun (WGS) entry which is preliminary data.</text>
</comment>
<dbReference type="HOGENOM" id="CLU_3321654_0_0_10"/>
<dbReference type="AlphaFoldDB" id="G5SS03"/>
<protein>
    <submittedName>
        <fullName evidence="1">Uncharacterized protein</fullName>
    </submittedName>
</protein>
<gene>
    <name evidence="1" type="ORF">HMPREF9441_02152</name>
</gene>